<comment type="caution">
    <text evidence="1">The sequence shown here is derived from an EMBL/GenBank/DDBJ whole genome shotgun (WGS) entry which is preliminary data.</text>
</comment>
<dbReference type="SUPFAM" id="SSF55961">
    <property type="entry name" value="Bet v1-like"/>
    <property type="match status" value="1"/>
</dbReference>
<sequence length="143" mass="16581">MFRGHFVYKTEIDQPVEEVWAFFSQNDNLAAVTGFPKVKVTGDSQVEEGAVVHLKLDFLIITLGWQARIVKVKPGVLFQDAGEKVPFPFRLWLHTHHFRQLGSGRTEMKDEVRFSSWIPAPFVKMMLFGMFMDRKRQLGKIQL</sequence>
<dbReference type="AlphaFoldDB" id="A0A2W0HCF3"/>
<dbReference type="InterPro" id="IPR023393">
    <property type="entry name" value="START-like_dom_sf"/>
</dbReference>
<dbReference type="OrthoDB" id="9793552at2"/>
<dbReference type="EMBL" id="PDOF01000001">
    <property type="protein sequence ID" value="PYZ98541.1"/>
    <property type="molecule type" value="Genomic_DNA"/>
</dbReference>
<evidence type="ECO:0000313" key="2">
    <source>
        <dbReference type="Proteomes" id="UP000248066"/>
    </source>
</evidence>
<reference evidence="1 2" key="1">
    <citation type="submission" date="2017-10" db="EMBL/GenBank/DDBJ databases">
        <title>Bacillus sp. nov., a halophilic bacterium isolated from a Yangshapao Lake.</title>
        <authorList>
            <person name="Wang H."/>
        </authorList>
    </citation>
    <scope>NUCLEOTIDE SEQUENCE [LARGE SCALE GENOMIC DNA]</scope>
    <source>
        <strain evidence="1 2">YSP-3</strain>
    </source>
</reference>
<dbReference type="Gene3D" id="3.30.530.20">
    <property type="match status" value="1"/>
</dbReference>
<dbReference type="RefSeq" id="WP_110518514.1">
    <property type="nucleotide sequence ID" value="NZ_PDOF01000001.1"/>
</dbReference>
<keyword evidence="2" id="KW-1185">Reference proteome</keyword>
<name>A0A2W0HCF3_9BACI</name>
<accession>A0A2W0HCF3</accession>
<protein>
    <recommendedName>
        <fullName evidence="3">SRPBCC family protein</fullName>
    </recommendedName>
</protein>
<dbReference type="Proteomes" id="UP000248066">
    <property type="component" value="Unassembled WGS sequence"/>
</dbReference>
<evidence type="ECO:0000313" key="1">
    <source>
        <dbReference type="EMBL" id="PYZ98541.1"/>
    </source>
</evidence>
<evidence type="ECO:0008006" key="3">
    <source>
        <dbReference type="Google" id="ProtNLM"/>
    </source>
</evidence>
<organism evidence="1 2">
    <name type="scientific">Alteribacter lacisalsi</name>
    <dbReference type="NCBI Taxonomy" id="2045244"/>
    <lineage>
        <taxon>Bacteria</taxon>
        <taxon>Bacillati</taxon>
        <taxon>Bacillota</taxon>
        <taxon>Bacilli</taxon>
        <taxon>Bacillales</taxon>
        <taxon>Bacillaceae</taxon>
        <taxon>Alteribacter</taxon>
    </lineage>
</organism>
<gene>
    <name evidence="1" type="ORF">CR205_08125</name>
</gene>
<proteinExistence type="predicted"/>